<evidence type="ECO:0000313" key="3">
    <source>
        <dbReference type="Proteomes" id="UP000001075"/>
    </source>
</evidence>
<gene>
    <name evidence="2" type="ORF">I79_013253</name>
</gene>
<organism evidence="2 3">
    <name type="scientific">Cricetulus griseus</name>
    <name type="common">Chinese hamster</name>
    <name type="synonym">Cricetulus barabensis griseus</name>
    <dbReference type="NCBI Taxonomy" id="10029"/>
    <lineage>
        <taxon>Eukaryota</taxon>
        <taxon>Metazoa</taxon>
        <taxon>Chordata</taxon>
        <taxon>Craniata</taxon>
        <taxon>Vertebrata</taxon>
        <taxon>Euteleostomi</taxon>
        <taxon>Mammalia</taxon>
        <taxon>Eutheria</taxon>
        <taxon>Euarchontoglires</taxon>
        <taxon>Glires</taxon>
        <taxon>Rodentia</taxon>
        <taxon>Myomorpha</taxon>
        <taxon>Muroidea</taxon>
        <taxon>Cricetidae</taxon>
        <taxon>Cricetinae</taxon>
        <taxon>Cricetulus</taxon>
    </lineage>
</organism>
<sequence length="52" mass="5485">MIALDPPKPLEVSPVGMFQEDTQSHKPPGPERGNRNCPRGAGGGDSVSFLIP</sequence>
<name>G3HQZ4_CRIGR</name>
<evidence type="ECO:0000313" key="2">
    <source>
        <dbReference type="EMBL" id="EGV97059.1"/>
    </source>
</evidence>
<feature type="region of interest" description="Disordered" evidence="1">
    <location>
        <begin position="1"/>
        <end position="52"/>
    </location>
</feature>
<accession>G3HQZ4</accession>
<reference evidence="3" key="1">
    <citation type="journal article" date="2011" name="Nat. Biotechnol.">
        <title>The genomic sequence of the Chinese hamster ovary (CHO)-K1 cell line.</title>
        <authorList>
            <person name="Xu X."/>
            <person name="Nagarajan H."/>
            <person name="Lewis N.E."/>
            <person name="Pan S."/>
            <person name="Cai Z."/>
            <person name="Liu X."/>
            <person name="Chen W."/>
            <person name="Xie M."/>
            <person name="Wang W."/>
            <person name="Hammond S."/>
            <person name="Andersen M.R."/>
            <person name="Neff N."/>
            <person name="Passarelli B."/>
            <person name="Koh W."/>
            <person name="Fan H.C."/>
            <person name="Wang J."/>
            <person name="Gui Y."/>
            <person name="Lee K.H."/>
            <person name="Betenbaugh M.J."/>
            <person name="Quake S.R."/>
            <person name="Famili I."/>
            <person name="Palsson B.O."/>
            <person name="Wang J."/>
        </authorList>
    </citation>
    <scope>NUCLEOTIDE SEQUENCE [LARGE SCALE GENOMIC DNA]</scope>
    <source>
        <strain evidence="3">CHO K1 cell line</strain>
    </source>
</reference>
<dbReference type="Proteomes" id="UP000001075">
    <property type="component" value="Unassembled WGS sequence"/>
</dbReference>
<dbReference type="EMBL" id="JH000623">
    <property type="protein sequence ID" value="EGV97059.1"/>
    <property type="molecule type" value="Genomic_DNA"/>
</dbReference>
<protein>
    <submittedName>
        <fullName evidence="2">Uncharacterized protein</fullName>
    </submittedName>
</protein>
<evidence type="ECO:0000256" key="1">
    <source>
        <dbReference type="SAM" id="MobiDB-lite"/>
    </source>
</evidence>
<proteinExistence type="predicted"/>
<dbReference type="InParanoid" id="G3HQZ4"/>
<feature type="compositionally biased region" description="Basic and acidic residues" evidence="1">
    <location>
        <begin position="22"/>
        <end position="34"/>
    </location>
</feature>
<dbReference type="AlphaFoldDB" id="G3HQZ4"/>